<feature type="region of interest" description="Disordered" evidence="1">
    <location>
        <begin position="200"/>
        <end position="222"/>
    </location>
</feature>
<feature type="compositionally biased region" description="Basic and acidic residues" evidence="1">
    <location>
        <begin position="59"/>
        <end position="76"/>
    </location>
</feature>
<protein>
    <submittedName>
        <fullName evidence="2">Uncharacterized protein</fullName>
    </submittedName>
</protein>
<organism evidence="2 3">
    <name type="scientific">Eumeta variegata</name>
    <name type="common">Bagworm moth</name>
    <name type="synonym">Eumeta japonica</name>
    <dbReference type="NCBI Taxonomy" id="151549"/>
    <lineage>
        <taxon>Eukaryota</taxon>
        <taxon>Metazoa</taxon>
        <taxon>Ecdysozoa</taxon>
        <taxon>Arthropoda</taxon>
        <taxon>Hexapoda</taxon>
        <taxon>Insecta</taxon>
        <taxon>Pterygota</taxon>
        <taxon>Neoptera</taxon>
        <taxon>Endopterygota</taxon>
        <taxon>Lepidoptera</taxon>
        <taxon>Glossata</taxon>
        <taxon>Ditrysia</taxon>
        <taxon>Tineoidea</taxon>
        <taxon>Psychidae</taxon>
        <taxon>Oiketicinae</taxon>
        <taxon>Eumeta</taxon>
    </lineage>
</organism>
<dbReference type="AlphaFoldDB" id="A0A4C1SE74"/>
<reference evidence="2 3" key="1">
    <citation type="journal article" date="2019" name="Commun. Biol.">
        <title>The bagworm genome reveals a unique fibroin gene that provides high tensile strength.</title>
        <authorList>
            <person name="Kono N."/>
            <person name="Nakamura H."/>
            <person name="Ohtoshi R."/>
            <person name="Tomita M."/>
            <person name="Numata K."/>
            <person name="Arakawa K."/>
        </authorList>
    </citation>
    <scope>NUCLEOTIDE SEQUENCE [LARGE SCALE GENOMIC DNA]</scope>
</reference>
<proteinExistence type="predicted"/>
<gene>
    <name evidence="2" type="ORF">EVAR_925_1</name>
</gene>
<evidence type="ECO:0000313" key="3">
    <source>
        <dbReference type="Proteomes" id="UP000299102"/>
    </source>
</evidence>
<sequence length="222" mass="24668">MFDCSFVPPVSNGHLSESKIDDVPELFSARARDRSTYARISDGGENRLMEGAIGDGEGVSDRGIDDRKGSGAREEEWVTGTLTHRTKCNSGSCSVTFIENIADGQTDRRESEHIYKDFVFSSDTRNLKKTWHLRLVSRDRSEERGGEEERGRGALNLRITSFVVRIPVNRRACVRSSAKRKTPLHARPTHGIYRVEAAALSGRPRASRPPAADVGRPPTFIV</sequence>
<keyword evidence="3" id="KW-1185">Reference proteome</keyword>
<dbReference type="Proteomes" id="UP000299102">
    <property type="component" value="Unassembled WGS sequence"/>
</dbReference>
<accession>A0A4C1SE74</accession>
<name>A0A4C1SE74_EUMVA</name>
<dbReference type="EMBL" id="BGZK01000005">
    <property type="protein sequence ID" value="GBP00344.1"/>
    <property type="molecule type" value="Genomic_DNA"/>
</dbReference>
<evidence type="ECO:0000256" key="1">
    <source>
        <dbReference type="SAM" id="MobiDB-lite"/>
    </source>
</evidence>
<evidence type="ECO:0000313" key="2">
    <source>
        <dbReference type="EMBL" id="GBP00344.1"/>
    </source>
</evidence>
<comment type="caution">
    <text evidence="2">The sequence shown here is derived from an EMBL/GenBank/DDBJ whole genome shotgun (WGS) entry which is preliminary data.</text>
</comment>
<feature type="region of interest" description="Disordered" evidence="1">
    <location>
        <begin position="48"/>
        <end position="76"/>
    </location>
</feature>